<reference evidence="1" key="1">
    <citation type="submission" date="2014-11" db="EMBL/GenBank/DDBJ databases">
        <authorList>
            <person name="Amaro Gonzalez C."/>
        </authorList>
    </citation>
    <scope>NUCLEOTIDE SEQUENCE</scope>
</reference>
<reference evidence="1" key="2">
    <citation type="journal article" date="2015" name="Fish Shellfish Immunol.">
        <title>Early steps in the European eel (Anguilla anguilla)-Vibrio vulnificus interaction in the gills: Role of the RtxA13 toxin.</title>
        <authorList>
            <person name="Callol A."/>
            <person name="Pajuelo D."/>
            <person name="Ebbesson L."/>
            <person name="Teles M."/>
            <person name="MacKenzie S."/>
            <person name="Amaro C."/>
        </authorList>
    </citation>
    <scope>NUCLEOTIDE SEQUENCE</scope>
</reference>
<organism evidence="1">
    <name type="scientific">Anguilla anguilla</name>
    <name type="common">European freshwater eel</name>
    <name type="synonym">Muraena anguilla</name>
    <dbReference type="NCBI Taxonomy" id="7936"/>
    <lineage>
        <taxon>Eukaryota</taxon>
        <taxon>Metazoa</taxon>
        <taxon>Chordata</taxon>
        <taxon>Craniata</taxon>
        <taxon>Vertebrata</taxon>
        <taxon>Euteleostomi</taxon>
        <taxon>Actinopterygii</taxon>
        <taxon>Neopterygii</taxon>
        <taxon>Teleostei</taxon>
        <taxon>Anguilliformes</taxon>
        <taxon>Anguillidae</taxon>
        <taxon>Anguilla</taxon>
    </lineage>
</organism>
<dbReference type="EMBL" id="GBXM01103389">
    <property type="protein sequence ID" value="JAH05188.1"/>
    <property type="molecule type" value="Transcribed_RNA"/>
</dbReference>
<evidence type="ECO:0000313" key="1">
    <source>
        <dbReference type="EMBL" id="JAH05188.1"/>
    </source>
</evidence>
<sequence length="49" mass="5496">MFTYNISVGVGYELFYKSPLVGLLGHGANKPNQIHQDPKHSLFKLMTTC</sequence>
<dbReference type="AlphaFoldDB" id="A0A0E9PMW0"/>
<protein>
    <submittedName>
        <fullName evidence="1">Uncharacterized protein</fullName>
    </submittedName>
</protein>
<name>A0A0E9PMW0_ANGAN</name>
<proteinExistence type="predicted"/>
<accession>A0A0E9PMW0</accession>